<dbReference type="PIRSF" id="PIRSF006294">
    <property type="entry name" value="PEP_crbxkin"/>
    <property type="match status" value="1"/>
</dbReference>
<dbReference type="Proteomes" id="UP001301140">
    <property type="component" value="Unassembled WGS sequence"/>
</dbReference>
<dbReference type="Gene3D" id="3.40.449.10">
    <property type="entry name" value="Phosphoenolpyruvate Carboxykinase, domain 1"/>
    <property type="match status" value="1"/>
</dbReference>
<dbReference type="CDD" id="cd00484">
    <property type="entry name" value="PEPCK_ATP"/>
    <property type="match status" value="1"/>
</dbReference>
<comment type="pathway">
    <text evidence="1 10">Carbohydrate biosynthesis; gluconeogenesis.</text>
</comment>
<organism evidence="12 13">
    <name type="scientific">Marinimicrococcus flavescens</name>
    <dbReference type="NCBI Taxonomy" id="3031815"/>
    <lineage>
        <taxon>Bacteria</taxon>
        <taxon>Pseudomonadati</taxon>
        <taxon>Pseudomonadota</taxon>
        <taxon>Alphaproteobacteria</taxon>
        <taxon>Geminicoccales</taxon>
        <taxon>Geminicoccaceae</taxon>
        <taxon>Marinimicrococcus</taxon>
    </lineage>
</organism>
<evidence type="ECO:0000256" key="2">
    <source>
        <dbReference type="ARBA" id="ARBA00006052"/>
    </source>
</evidence>
<dbReference type="NCBIfam" id="NF006820">
    <property type="entry name" value="PRK09344.1-2"/>
    <property type="match status" value="1"/>
</dbReference>
<evidence type="ECO:0000256" key="10">
    <source>
        <dbReference type="HAMAP-Rule" id="MF_00453"/>
    </source>
</evidence>
<keyword evidence="4 10" id="KW-0312">Gluconeogenesis</keyword>
<dbReference type="SUPFAM" id="SSF68923">
    <property type="entry name" value="PEP carboxykinase N-terminal domain"/>
    <property type="match status" value="1"/>
</dbReference>
<feature type="binding site" evidence="10">
    <location>
        <position position="172"/>
    </location>
    <ligand>
        <name>substrate</name>
    </ligand>
</feature>
<accession>A0AAP3XSC0</accession>
<dbReference type="HAMAP" id="MF_00453">
    <property type="entry name" value="PEPCK_ATP"/>
    <property type="match status" value="1"/>
</dbReference>
<feature type="binding site" evidence="10">
    <location>
        <position position="234"/>
    </location>
    <ligand>
        <name>Mn(2+)</name>
        <dbReference type="ChEBI" id="CHEBI:29035"/>
    </ligand>
</feature>
<feature type="binding site" evidence="10">
    <location>
        <position position="262"/>
    </location>
    <ligand>
        <name>ATP</name>
        <dbReference type="ChEBI" id="CHEBI:30616"/>
    </ligand>
</feature>
<comment type="catalytic activity">
    <reaction evidence="9 10">
        <text>oxaloacetate + ATP = phosphoenolpyruvate + ADP + CO2</text>
        <dbReference type="Rhea" id="RHEA:18617"/>
        <dbReference type="ChEBI" id="CHEBI:16452"/>
        <dbReference type="ChEBI" id="CHEBI:16526"/>
        <dbReference type="ChEBI" id="CHEBI:30616"/>
        <dbReference type="ChEBI" id="CHEBI:58702"/>
        <dbReference type="ChEBI" id="CHEBI:456216"/>
        <dbReference type="EC" id="4.1.1.49"/>
    </reaction>
</comment>
<keyword evidence="10" id="KW-0479">Metal-binding</keyword>
<dbReference type="GO" id="GO:0006094">
    <property type="term" value="P:gluconeogenesis"/>
    <property type="evidence" value="ECO:0007669"/>
    <property type="project" value="UniProtKB-UniRule"/>
</dbReference>
<name>A0AAP3XSC0_9PROT</name>
<feature type="region of interest" description="Disordered" evidence="11">
    <location>
        <begin position="286"/>
        <end position="316"/>
    </location>
</feature>
<feature type="binding site" evidence="10">
    <location>
        <position position="197"/>
    </location>
    <ligand>
        <name>ATP</name>
        <dbReference type="ChEBI" id="CHEBI:30616"/>
    </ligand>
</feature>
<gene>
    <name evidence="10" type="primary">pckA</name>
    <name evidence="12" type="ORF">PZ740_12100</name>
</gene>
<evidence type="ECO:0000256" key="9">
    <source>
        <dbReference type="ARBA" id="ARBA00047371"/>
    </source>
</evidence>
<dbReference type="NCBIfam" id="TIGR00224">
    <property type="entry name" value="pckA"/>
    <property type="match status" value="1"/>
</dbReference>
<dbReference type="AlphaFoldDB" id="A0AAP3XSC0"/>
<protein>
    <recommendedName>
        <fullName evidence="3 10">Phosphoenolpyruvate carboxykinase (ATP)</fullName>
        <shortName evidence="10">PCK</shortName>
        <shortName evidence="10">PEP carboxykinase</shortName>
        <shortName evidence="10">PEPCK</shortName>
        <ecNumber evidence="3 10">4.1.1.49</ecNumber>
    </recommendedName>
</protein>
<dbReference type="GO" id="GO:0005524">
    <property type="term" value="F:ATP binding"/>
    <property type="evidence" value="ECO:0007669"/>
    <property type="project" value="UniProtKB-UniRule"/>
</dbReference>
<evidence type="ECO:0000256" key="8">
    <source>
        <dbReference type="ARBA" id="ARBA00023239"/>
    </source>
</evidence>
<keyword evidence="13" id="KW-1185">Reference proteome</keyword>
<dbReference type="Gene3D" id="2.170.8.10">
    <property type="entry name" value="Phosphoenolpyruvate Carboxykinase, domain 2"/>
    <property type="match status" value="1"/>
</dbReference>
<keyword evidence="10" id="KW-0464">Manganese</keyword>
<feature type="binding site" evidence="10">
    <location>
        <position position="197"/>
    </location>
    <ligand>
        <name>Mn(2+)</name>
        <dbReference type="ChEBI" id="CHEBI:29035"/>
    </ligand>
</feature>
<proteinExistence type="inferred from homology"/>
<evidence type="ECO:0000256" key="11">
    <source>
        <dbReference type="SAM" id="MobiDB-lite"/>
    </source>
</evidence>
<feature type="binding site" evidence="10">
    <location>
        <position position="38"/>
    </location>
    <ligand>
        <name>substrate</name>
    </ligand>
</feature>
<sequence>MLRNLAPAALVTEALRRGEAELSASGALVADTGVFTGRSPGDKYVVDHPAIHEAIDWSTNKPLAPGRFDALKARALEHLAGRELFVQDLYAGADPAHRLSVRVVTEQAWHSLFARNMFIRPAPSKLPGFTPDWTVLQLPSFAAEPASDGTSSSTVIALDFKERLVLIAGTAYAGEIKKSIFTVLNFLLPEAGVLPMHCSANMDGAGSTALFFGLSGTGKTTLSADPNRILIGDDEHGWGEHGVFNFEGGCYAKVIRLDPEAEPEIWAASNRFGTILENVVLDPDSREPDFDSASRTENTRSSYPLPFIPNASENGRGGHPRDIVMLTADAFGVLPPIGRLSPGQAMYHFLSGYTARVAGTERGVTEPQATFSACFGAPFMPRRPTVYARLLGELMRRHEVRCWLVNTGWTGGAHGTGRRMPLEATRALVQAALDGSLAGVETRTDPVFGMEVPVRCAGVDPRILNPRECWDDAAAYERTAREVAALFQKNFEKFEAGADAETKAAAIRAAG</sequence>
<feature type="binding site" evidence="10">
    <location>
        <position position="300"/>
    </location>
    <ligand>
        <name>substrate</name>
    </ligand>
</feature>
<dbReference type="EMBL" id="JARGEQ010000126">
    <property type="protein sequence ID" value="MDF1587119.1"/>
    <property type="molecule type" value="Genomic_DNA"/>
</dbReference>
<comment type="function">
    <text evidence="10">Involved in the gluconeogenesis. Catalyzes the conversion of oxaloacetate (OAA) to phosphoenolpyruvate (PEP) through direct phosphoryl transfer between the nucleoside triphosphate and OAA.</text>
</comment>
<feature type="binding site" evidence="10">
    <location>
        <position position="178"/>
    </location>
    <ligand>
        <name>Mn(2+)</name>
        <dbReference type="ChEBI" id="CHEBI:29035"/>
    </ligand>
</feature>
<evidence type="ECO:0000256" key="7">
    <source>
        <dbReference type="ARBA" id="ARBA00022840"/>
    </source>
</evidence>
<dbReference type="InterPro" id="IPR015994">
    <property type="entry name" value="PEPCK_ATP_CS"/>
</dbReference>
<reference evidence="12 13" key="1">
    <citation type="submission" date="2023-03" db="EMBL/GenBank/DDBJ databases">
        <title>YIM 152171 draft genome.</title>
        <authorList>
            <person name="Yang Z."/>
        </authorList>
    </citation>
    <scope>NUCLEOTIDE SEQUENCE [LARGE SCALE GENOMIC DNA]</scope>
    <source>
        <strain evidence="12 13">YIM 152171</strain>
    </source>
</reference>
<feature type="binding site" evidence="10">
    <location>
        <position position="300"/>
    </location>
    <ligand>
        <name>ATP</name>
        <dbReference type="ChEBI" id="CHEBI:30616"/>
    </ligand>
</feature>
<dbReference type="GO" id="GO:0005829">
    <property type="term" value="C:cytosol"/>
    <property type="evidence" value="ECO:0007669"/>
    <property type="project" value="TreeGrafter"/>
</dbReference>
<dbReference type="NCBIfam" id="NF006821">
    <property type="entry name" value="PRK09344.1-3"/>
    <property type="match status" value="1"/>
</dbReference>
<evidence type="ECO:0000256" key="1">
    <source>
        <dbReference type="ARBA" id="ARBA00004742"/>
    </source>
</evidence>
<evidence type="ECO:0000313" key="12">
    <source>
        <dbReference type="EMBL" id="MDF1587119.1"/>
    </source>
</evidence>
<dbReference type="PANTHER" id="PTHR30031">
    <property type="entry name" value="PHOSPHOENOLPYRUVATE CARBOXYKINASE ATP"/>
    <property type="match status" value="1"/>
</dbReference>
<feature type="compositionally biased region" description="Basic and acidic residues" evidence="11">
    <location>
        <begin position="286"/>
        <end position="298"/>
    </location>
</feature>
<feature type="binding site" evidence="10">
    <location>
        <position position="178"/>
    </location>
    <ligand>
        <name>ATP</name>
        <dbReference type="ChEBI" id="CHEBI:30616"/>
    </ligand>
</feature>
<comment type="caution">
    <text evidence="10">Lacks conserved residue(s) required for the propagation of feature annotation.</text>
</comment>
<evidence type="ECO:0000256" key="6">
    <source>
        <dbReference type="ARBA" id="ARBA00022793"/>
    </source>
</evidence>
<dbReference type="SUPFAM" id="SSF53795">
    <property type="entry name" value="PEP carboxykinase-like"/>
    <property type="match status" value="1"/>
</dbReference>
<evidence type="ECO:0000256" key="3">
    <source>
        <dbReference type="ARBA" id="ARBA00012363"/>
    </source>
</evidence>
<evidence type="ECO:0000256" key="5">
    <source>
        <dbReference type="ARBA" id="ARBA00022741"/>
    </source>
</evidence>
<dbReference type="GO" id="GO:0046872">
    <property type="term" value="F:metal ion binding"/>
    <property type="evidence" value="ECO:0007669"/>
    <property type="project" value="UniProtKB-KW"/>
</dbReference>
<dbReference type="NCBIfam" id="NF006822">
    <property type="entry name" value="PRK09344.1-4"/>
    <property type="match status" value="1"/>
</dbReference>
<feature type="binding site" evidence="10">
    <location>
        <begin position="213"/>
        <end position="221"/>
    </location>
    <ligand>
        <name>ATP</name>
        <dbReference type="ChEBI" id="CHEBI:30616"/>
    </ligand>
</feature>
<dbReference type="PROSITE" id="PS00532">
    <property type="entry name" value="PEPCK_ATP"/>
    <property type="match status" value="1"/>
</dbReference>
<keyword evidence="5 10" id="KW-0547">Nucleotide-binding</keyword>
<dbReference type="InterPro" id="IPR008210">
    <property type="entry name" value="PEP_carboxykinase_N"/>
</dbReference>
<feature type="binding site" evidence="10">
    <location>
        <position position="178"/>
    </location>
    <ligand>
        <name>substrate</name>
    </ligand>
</feature>
<comment type="subcellular location">
    <subcellularLocation>
        <location evidence="10">Cytoplasm</location>
    </subcellularLocation>
</comment>
<comment type="caution">
    <text evidence="12">The sequence shown here is derived from an EMBL/GenBank/DDBJ whole genome shotgun (WGS) entry which is preliminary data.</text>
</comment>
<keyword evidence="6 10" id="KW-0210">Decarboxylase</keyword>
<feature type="binding site" evidence="10">
    <location>
        <position position="425"/>
    </location>
    <ligand>
        <name>ATP</name>
        <dbReference type="ChEBI" id="CHEBI:30616"/>
    </ligand>
</feature>
<dbReference type="PANTHER" id="PTHR30031:SF0">
    <property type="entry name" value="PHOSPHOENOLPYRUVATE CARBOXYKINASE (ATP)"/>
    <property type="match status" value="1"/>
</dbReference>
<evidence type="ECO:0000313" key="13">
    <source>
        <dbReference type="Proteomes" id="UP001301140"/>
    </source>
</evidence>
<comment type="similarity">
    <text evidence="2 10">Belongs to the phosphoenolpyruvate carboxykinase (ATP) family.</text>
</comment>
<dbReference type="InterPro" id="IPR001272">
    <property type="entry name" value="PEP_carboxykinase_ATP"/>
</dbReference>
<dbReference type="GO" id="GO:0004612">
    <property type="term" value="F:phosphoenolpyruvate carboxykinase (ATP) activity"/>
    <property type="evidence" value="ECO:0007669"/>
    <property type="project" value="UniProtKB-UniRule"/>
</dbReference>
<dbReference type="Pfam" id="PF01293">
    <property type="entry name" value="PEPCK_ATP"/>
    <property type="match status" value="1"/>
</dbReference>
<dbReference type="Gene3D" id="3.90.228.20">
    <property type="match status" value="1"/>
</dbReference>
<dbReference type="EC" id="4.1.1.49" evidence="3 10"/>
<dbReference type="InterPro" id="IPR013035">
    <property type="entry name" value="PEP_carboxykinase_C"/>
</dbReference>
<keyword evidence="7 10" id="KW-0067">ATP-binding</keyword>
<evidence type="ECO:0000256" key="4">
    <source>
        <dbReference type="ARBA" id="ARBA00022432"/>
    </source>
</evidence>
<keyword evidence="10" id="KW-0963">Cytoplasm</keyword>
<keyword evidence="8 10" id="KW-0456">Lyase</keyword>
<comment type="cofactor">
    <cofactor evidence="10">
        <name>Mn(2+)</name>
        <dbReference type="ChEBI" id="CHEBI:29035"/>
    </cofactor>
    <text evidence="10">Binds 1 Mn(2+) ion per subunit.</text>
</comment>